<organism evidence="2 3">
    <name type="scientific">Bacillus nakamurai</name>
    <dbReference type="NCBI Taxonomy" id="1793963"/>
    <lineage>
        <taxon>Bacteria</taxon>
        <taxon>Bacillati</taxon>
        <taxon>Bacillota</taxon>
        <taxon>Bacilli</taxon>
        <taxon>Bacillales</taxon>
        <taxon>Bacillaceae</taxon>
        <taxon>Bacillus</taxon>
    </lineage>
</organism>
<protein>
    <submittedName>
        <fullName evidence="2">Cupin</fullName>
    </submittedName>
</protein>
<keyword evidence="3" id="KW-1185">Reference proteome</keyword>
<evidence type="ECO:0000313" key="2">
    <source>
        <dbReference type="EMBL" id="KXZ17521.1"/>
    </source>
</evidence>
<accession>A0A150F5G6</accession>
<dbReference type="InterPro" id="IPR006045">
    <property type="entry name" value="Cupin_1"/>
</dbReference>
<evidence type="ECO:0000313" key="3">
    <source>
        <dbReference type="Proteomes" id="UP000075430"/>
    </source>
</evidence>
<dbReference type="OrthoDB" id="2739624at2"/>
<dbReference type="SMART" id="SM00835">
    <property type="entry name" value="Cupin_1"/>
    <property type="match status" value="1"/>
</dbReference>
<dbReference type="CDD" id="cd20306">
    <property type="entry name" value="cupin_OxDC-like"/>
    <property type="match status" value="1"/>
</dbReference>
<dbReference type="AlphaFoldDB" id="A0A150F5G6"/>
<dbReference type="EMBL" id="LSBA01000020">
    <property type="protein sequence ID" value="KXZ17521.1"/>
    <property type="molecule type" value="Genomic_DNA"/>
</dbReference>
<evidence type="ECO:0000259" key="1">
    <source>
        <dbReference type="SMART" id="SM00835"/>
    </source>
</evidence>
<dbReference type="STRING" id="1793963.AXI58_19175"/>
<gene>
    <name evidence="2" type="ORF">AXI58_19175</name>
</gene>
<dbReference type="RefSeq" id="WP_061522367.1">
    <property type="nucleotide sequence ID" value="NZ_JARLZY010000009.1"/>
</dbReference>
<dbReference type="Pfam" id="PF00190">
    <property type="entry name" value="Cupin_1"/>
    <property type="match status" value="1"/>
</dbReference>
<dbReference type="Gene3D" id="2.60.120.10">
    <property type="entry name" value="Jelly Rolls"/>
    <property type="match status" value="1"/>
</dbReference>
<name>A0A150F5G6_9BACI</name>
<reference evidence="3" key="1">
    <citation type="submission" date="2016-02" db="EMBL/GenBank/DDBJ databases">
        <authorList>
            <person name="Dunlap C."/>
        </authorList>
    </citation>
    <scope>NUCLEOTIDE SEQUENCE [LARGE SCALE GENOMIC DNA]</scope>
    <source>
        <strain evidence="3">NRRL B-41092</strain>
    </source>
</reference>
<dbReference type="InterPro" id="IPR014710">
    <property type="entry name" value="RmlC-like_jellyroll"/>
</dbReference>
<dbReference type="InterPro" id="IPR011051">
    <property type="entry name" value="RmlC_Cupin_sf"/>
</dbReference>
<dbReference type="Proteomes" id="UP000075430">
    <property type="component" value="Unassembled WGS sequence"/>
</dbReference>
<proteinExistence type="predicted"/>
<sequence length="216" mass="24857">MVSYMDYASPHTQFTFDVNNSRFFTKDHQNFINVLGIKQLNTLEHISLLDIFLSKTNVIEPHFHQNAAELVYCISGSATVSMLNPFTRKIQNYPITPGQVANIPQGWWHYETASSDKTHLLAIFNADTLEVIYGSDILRLTPPEIMAHTYCLNEHEWENAISPIRESTVIGPSKHCQKSENAGMHDMNKPYTSNAQHKGYPNDPYWRNCQDLYWGY</sequence>
<comment type="caution">
    <text evidence="2">The sequence shown here is derived from an EMBL/GenBank/DDBJ whole genome shotgun (WGS) entry which is preliminary data.</text>
</comment>
<feature type="domain" description="Cupin type-1" evidence="1">
    <location>
        <begin position="21"/>
        <end position="158"/>
    </location>
</feature>
<dbReference type="SUPFAM" id="SSF51182">
    <property type="entry name" value="RmlC-like cupins"/>
    <property type="match status" value="1"/>
</dbReference>